<evidence type="ECO:0000313" key="1">
    <source>
        <dbReference type="EMBL" id="RBP97866.1"/>
    </source>
</evidence>
<name>A0A366K808_9BIFI</name>
<dbReference type="AlphaFoldDB" id="A0A366K808"/>
<evidence type="ECO:0008006" key="3">
    <source>
        <dbReference type="Google" id="ProtNLM"/>
    </source>
</evidence>
<dbReference type="Proteomes" id="UP000252530">
    <property type="component" value="Unassembled WGS sequence"/>
</dbReference>
<protein>
    <recommendedName>
        <fullName evidence="3">DUF4913 domain-containing protein</fullName>
    </recommendedName>
</protein>
<reference evidence="1 2" key="1">
    <citation type="submission" date="2017-10" db="EMBL/GenBank/DDBJ databases">
        <title>Bifidobacterium xylocopum sp. nov. and Bifidobacterium aemilianum sp. nov., from the carpenter bee (Xylocopa violacea) digestive tract.</title>
        <authorList>
            <person name="Alberoni D."/>
            <person name="Baffoni L."/>
            <person name="Di Gioia D."/>
            <person name="Gaggia F."/>
            <person name="Biavati B."/>
        </authorList>
    </citation>
    <scope>NUCLEOTIDE SEQUENCE [LARGE SCALE GENOMIC DNA]</scope>
    <source>
        <strain evidence="1 2">XV10</strain>
    </source>
</reference>
<keyword evidence="2" id="KW-1185">Reference proteome</keyword>
<dbReference type="EMBL" id="PDCG01000003">
    <property type="protein sequence ID" value="RBP97866.1"/>
    <property type="molecule type" value="Genomic_DNA"/>
</dbReference>
<gene>
    <name evidence="1" type="ORF">CRD60_04580</name>
</gene>
<dbReference type="InterPro" id="IPR032584">
    <property type="entry name" value="DUF4913"/>
</dbReference>
<organism evidence="1 2">
    <name type="scientific">Bifidobacterium aemilianum</name>
    <dbReference type="NCBI Taxonomy" id="2493120"/>
    <lineage>
        <taxon>Bacteria</taxon>
        <taxon>Bacillati</taxon>
        <taxon>Actinomycetota</taxon>
        <taxon>Actinomycetes</taxon>
        <taxon>Bifidobacteriales</taxon>
        <taxon>Bifidobacteriaceae</taxon>
        <taxon>Bifidobacterium</taxon>
    </lineage>
</organism>
<comment type="caution">
    <text evidence="1">The sequence shown here is derived from an EMBL/GenBank/DDBJ whole genome shotgun (WGS) entry which is preliminary data.</text>
</comment>
<evidence type="ECO:0000313" key="2">
    <source>
        <dbReference type="Proteomes" id="UP000252530"/>
    </source>
</evidence>
<dbReference type="Pfam" id="PF16259">
    <property type="entry name" value="DUF4913"/>
    <property type="match status" value="1"/>
</dbReference>
<proteinExistence type="predicted"/>
<sequence>MEREGIMTREPDDAGFSRALEAARVLMDSGLGMVEVFSLAVLEDRKGIRRIDPDATTQALPLAGISHEEPSSLSPEATEDYSVHPVEPIEPPDQPEAYVGAWVPGPEDVETQADPGTEEQLAGQLGQRLDSEECYYPNLVAFVECFLAHVFPYYQAASGRIRWVPDWWRHPALVMPLDAMWRSYEVSRKSPGQMMLWYLQASNALNTVFDKNSGIVGSLGVEPVATSKGEPLPCIRPPKAWRAEIITQLAVPRADRSQDHEERNE</sequence>
<accession>A0A366K808</accession>